<dbReference type="EMBL" id="CP016094">
    <property type="protein sequence ID" value="AOS43490.1"/>
    <property type="molecule type" value="Genomic_DNA"/>
</dbReference>
<dbReference type="InterPro" id="IPR036388">
    <property type="entry name" value="WH-like_DNA-bd_sf"/>
</dbReference>
<dbReference type="Pfam" id="PF00072">
    <property type="entry name" value="Response_reg"/>
    <property type="match status" value="1"/>
</dbReference>
<dbReference type="InterPro" id="IPR001867">
    <property type="entry name" value="OmpR/PhoB-type_DNA-bd"/>
</dbReference>
<dbReference type="PROSITE" id="PS51755">
    <property type="entry name" value="OMPR_PHOB"/>
    <property type="match status" value="1"/>
</dbReference>
<dbReference type="SUPFAM" id="SSF52172">
    <property type="entry name" value="CheY-like"/>
    <property type="match status" value="1"/>
</dbReference>
<evidence type="ECO:0000313" key="13">
    <source>
        <dbReference type="Proteomes" id="UP000095228"/>
    </source>
</evidence>
<keyword evidence="4" id="KW-0902">Two-component regulatory system</keyword>
<dbReference type="PATRIC" id="fig|1838286.3.peg.542"/>
<dbReference type="InterPro" id="IPR001789">
    <property type="entry name" value="Sig_transdc_resp-reg_receiver"/>
</dbReference>
<gene>
    <name evidence="12" type="primary">creB</name>
    <name evidence="12" type="ORF">Verru16b_00535</name>
</gene>
<evidence type="ECO:0000256" key="4">
    <source>
        <dbReference type="ARBA" id="ARBA00023012"/>
    </source>
</evidence>
<evidence type="ECO:0000256" key="6">
    <source>
        <dbReference type="ARBA" id="ARBA00023125"/>
    </source>
</evidence>
<dbReference type="GO" id="GO:0000156">
    <property type="term" value="F:phosphorelay response regulator activity"/>
    <property type="evidence" value="ECO:0007669"/>
    <property type="project" value="TreeGrafter"/>
</dbReference>
<dbReference type="GO" id="GO:0032993">
    <property type="term" value="C:protein-DNA complex"/>
    <property type="evidence" value="ECO:0007669"/>
    <property type="project" value="TreeGrafter"/>
</dbReference>
<dbReference type="Gene3D" id="3.40.50.2300">
    <property type="match status" value="1"/>
</dbReference>
<feature type="domain" description="Response regulatory" evidence="10">
    <location>
        <begin position="7"/>
        <end position="120"/>
    </location>
</feature>
<dbReference type="NCBIfam" id="NF008296">
    <property type="entry name" value="PRK11083.1"/>
    <property type="match status" value="1"/>
</dbReference>
<dbReference type="KEGG" id="obg:Verru16b_00535"/>
<dbReference type="OrthoDB" id="9778145at2"/>
<evidence type="ECO:0000259" key="10">
    <source>
        <dbReference type="PROSITE" id="PS50110"/>
    </source>
</evidence>
<keyword evidence="7" id="KW-0804">Transcription</keyword>
<dbReference type="InterPro" id="IPR039420">
    <property type="entry name" value="WalR-like"/>
</dbReference>
<feature type="DNA-binding region" description="OmpR/PhoB-type" evidence="9">
    <location>
        <begin position="130"/>
        <end position="230"/>
    </location>
</feature>
<keyword evidence="5" id="KW-0805">Transcription regulation</keyword>
<dbReference type="STRING" id="1838286.Verru16b_00535"/>
<evidence type="ECO:0000256" key="7">
    <source>
        <dbReference type="ARBA" id="ARBA00023163"/>
    </source>
</evidence>
<protein>
    <submittedName>
        <fullName evidence="12">Transcriptional regulatory protein CreB</fullName>
    </submittedName>
</protein>
<dbReference type="InterPro" id="IPR011006">
    <property type="entry name" value="CheY-like_superfamily"/>
</dbReference>
<reference evidence="12 13" key="1">
    <citation type="submission" date="2016-06" db="EMBL/GenBank/DDBJ databases">
        <title>Three novel species with peptidoglycan cell walls form the new genus Lacunisphaera gen. nov. in the family Opitutaceae of the verrucomicrobial subdivision 4.</title>
        <authorList>
            <person name="Rast P."/>
            <person name="Gloeckner I."/>
            <person name="Jogler M."/>
            <person name="Boedeker C."/>
            <person name="Jeske O."/>
            <person name="Wiegand S."/>
            <person name="Reinhardt R."/>
            <person name="Schumann P."/>
            <person name="Rohde M."/>
            <person name="Spring S."/>
            <person name="Gloeckner F.O."/>
            <person name="Jogler C."/>
        </authorList>
    </citation>
    <scope>NUCLEOTIDE SEQUENCE [LARGE SCALE GENOMIC DNA]</scope>
    <source>
        <strain evidence="12 13">IG16b</strain>
    </source>
</reference>
<dbReference type="GO" id="GO:0005829">
    <property type="term" value="C:cytosol"/>
    <property type="evidence" value="ECO:0007669"/>
    <property type="project" value="TreeGrafter"/>
</dbReference>
<dbReference type="SMART" id="SM00862">
    <property type="entry name" value="Trans_reg_C"/>
    <property type="match status" value="1"/>
</dbReference>
<keyword evidence="2" id="KW-0963">Cytoplasm</keyword>
<dbReference type="InterPro" id="IPR016032">
    <property type="entry name" value="Sig_transdc_resp-reg_C-effctor"/>
</dbReference>
<dbReference type="PROSITE" id="PS50110">
    <property type="entry name" value="RESPONSE_REGULATORY"/>
    <property type="match status" value="1"/>
</dbReference>
<dbReference type="AlphaFoldDB" id="A0A1D8ARI4"/>
<evidence type="ECO:0000256" key="3">
    <source>
        <dbReference type="ARBA" id="ARBA00022553"/>
    </source>
</evidence>
<dbReference type="GO" id="GO:0000987">
    <property type="term" value="F:cis-regulatory region sequence-specific DNA binding"/>
    <property type="evidence" value="ECO:0007669"/>
    <property type="project" value="UniProtKB-ARBA"/>
</dbReference>
<evidence type="ECO:0000256" key="5">
    <source>
        <dbReference type="ARBA" id="ARBA00023015"/>
    </source>
</evidence>
<evidence type="ECO:0000256" key="8">
    <source>
        <dbReference type="PROSITE-ProRule" id="PRU00169"/>
    </source>
</evidence>
<dbReference type="SUPFAM" id="SSF46894">
    <property type="entry name" value="C-terminal effector domain of the bipartite response regulators"/>
    <property type="match status" value="1"/>
</dbReference>
<feature type="modified residue" description="4-aspartylphosphate" evidence="8">
    <location>
        <position position="56"/>
    </location>
</feature>
<dbReference type="SMART" id="SM00448">
    <property type="entry name" value="REC"/>
    <property type="match status" value="1"/>
</dbReference>
<dbReference type="Gene3D" id="1.10.10.10">
    <property type="entry name" value="Winged helix-like DNA-binding domain superfamily/Winged helix DNA-binding domain"/>
    <property type="match status" value="1"/>
</dbReference>
<evidence type="ECO:0000313" key="12">
    <source>
        <dbReference type="EMBL" id="AOS43490.1"/>
    </source>
</evidence>
<dbReference type="Pfam" id="PF00486">
    <property type="entry name" value="Trans_reg_C"/>
    <property type="match status" value="1"/>
</dbReference>
<name>A0A1D8ARI4_9BACT</name>
<dbReference type="FunFam" id="3.40.50.2300:FF:000021">
    <property type="entry name" value="Two-component system response regulator KdpE"/>
    <property type="match status" value="1"/>
</dbReference>
<dbReference type="Proteomes" id="UP000095228">
    <property type="component" value="Chromosome"/>
</dbReference>
<organism evidence="12 13">
    <name type="scientific">Lacunisphaera limnophila</name>
    <dbReference type="NCBI Taxonomy" id="1838286"/>
    <lineage>
        <taxon>Bacteria</taxon>
        <taxon>Pseudomonadati</taxon>
        <taxon>Verrucomicrobiota</taxon>
        <taxon>Opitutia</taxon>
        <taxon>Opitutales</taxon>
        <taxon>Opitutaceae</taxon>
        <taxon>Lacunisphaera</taxon>
    </lineage>
</organism>
<sequence length="231" mass="25214">MSATRQTVLVVEDEAAIAETIVYALQTEGFHPIWKTSGREALTWVRQQPVALVVLDVGLPDMSGFDVCRELQKQGAPPIIFLTARSNEVDRIVGLELGADDYLAKPFSPRELTARVRAILRRAGTSGAAPPVAAAATGWSHDEGRCRISFHGQALDLTRNEYRLLGALLAAPGRVFSRDQLMVAAWDDPGSALDRTVDAHIKTLRAKLREVAPEADPIVTHRGLGYALREQ</sequence>
<dbReference type="CDD" id="cd00383">
    <property type="entry name" value="trans_reg_C"/>
    <property type="match status" value="1"/>
</dbReference>
<dbReference type="Gene3D" id="6.10.250.690">
    <property type="match status" value="1"/>
</dbReference>
<feature type="domain" description="OmpR/PhoB-type" evidence="11">
    <location>
        <begin position="130"/>
        <end position="230"/>
    </location>
</feature>
<dbReference type="RefSeq" id="WP_069960835.1">
    <property type="nucleotide sequence ID" value="NZ_CP016094.1"/>
</dbReference>
<proteinExistence type="predicted"/>
<dbReference type="GO" id="GO:0042802">
    <property type="term" value="F:identical protein binding"/>
    <property type="evidence" value="ECO:0007669"/>
    <property type="project" value="UniProtKB-ARBA"/>
</dbReference>
<dbReference type="GO" id="GO:0045893">
    <property type="term" value="P:positive regulation of DNA-templated transcription"/>
    <property type="evidence" value="ECO:0007669"/>
    <property type="project" value="UniProtKB-ARBA"/>
</dbReference>
<evidence type="ECO:0000256" key="2">
    <source>
        <dbReference type="ARBA" id="ARBA00022490"/>
    </source>
</evidence>
<keyword evidence="6 9" id="KW-0238">DNA-binding</keyword>
<keyword evidence="3 8" id="KW-0597">Phosphoprotein</keyword>
<evidence type="ECO:0000259" key="11">
    <source>
        <dbReference type="PROSITE" id="PS51755"/>
    </source>
</evidence>
<dbReference type="PANTHER" id="PTHR48111">
    <property type="entry name" value="REGULATOR OF RPOS"/>
    <property type="match status" value="1"/>
</dbReference>
<evidence type="ECO:0000256" key="1">
    <source>
        <dbReference type="ARBA" id="ARBA00004496"/>
    </source>
</evidence>
<dbReference type="PANTHER" id="PTHR48111:SF6">
    <property type="entry name" value="TRANSCRIPTIONAL REGULATORY PROTEIN CREB"/>
    <property type="match status" value="1"/>
</dbReference>
<evidence type="ECO:0000256" key="9">
    <source>
        <dbReference type="PROSITE-ProRule" id="PRU01091"/>
    </source>
</evidence>
<keyword evidence="13" id="KW-1185">Reference proteome</keyword>
<comment type="subcellular location">
    <subcellularLocation>
        <location evidence="1">Cytoplasm</location>
    </subcellularLocation>
</comment>
<accession>A0A1D8ARI4</accession>